<dbReference type="OrthoDB" id="3249195at2"/>
<name>A0A285H0V3_9ACTN</name>
<accession>A0A285H0V3</accession>
<evidence type="ECO:0000313" key="1">
    <source>
        <dbReference type="EMBL" id="SNY29367.1"/>
    </source>
</evidence>
<keyword evidence="2" id="KW-1185">Reference proteome</keyword>
<dbReference type="EMBL" id="OBDY01000003">
    <property type="protein sequence ID" value="SNY29367.1"/>
    <property type="molecule type" value="Genomic_DNA"/>
</dbReference>
<proteinExistence type="predicted"/>
<organism evidence="1 2">
    <name type="scientific">Paractinoplanes atraurantiacus</name>
    <dbReference type="NCBI Taxonomy" id="1036182"/>
    <lineage>
        <taxon>Bacteria</taxon>
        <taxon>Bacillati</taxon>
        <taxon>Actinomycetota</taxon>
        <taxon>Actinomycetes</taxon>
        <taxon>Micromonosporales</taxon>
        <taxon>Micromonosporaceae</taxon>
        <taxon>Paractinoplanes</taxon>
    </lineage>
</organism>
<protein>
    <submittedName>
        <fullName evidence="1">Uncharacterized protein</fullName>
    </submittedName>
</protein>
<evidence type="ECO:0000313" key="2">
    <source>
        <dbReference type="Proteomes" id="UP000219612"/>
    </source>
</evidence>
<dbReference type="RefSeq" id="WP_097319452.1">
    <property type="nucleotide sequence ID" value="NZ_OBDY01000003.1"/>
</dbReference>
<reference evidence="1 2" key="1">
    <citation type="submission" date="2017-09" db="EMBL/GenBank/DDBJ databases">
        <authorList>
            <person name="Ehlers B."/>
            <person name="Leendertz F.H."/>
        </authorList>
    </citation>
    <scope>NUCLEOTIDE SEQUENCE [LARGE SCALE GENOMIC DNA]</scope>
    <source>
        <strain evidence="1 2">CGMCC 4.6857</strain>
    </source>
</reference>
<dbReference type="AlphaFoldDB" id="A0A285H0V3"/>
<sequence>MTERKLDALVIRWYERRTDATDVVARWLSAARAHLTEAVPRRFGESEPLRGRGDDNALQEAYAKADPMLFLAGSPPVYHATLAAANPRLGGPVAAHTMTGALDPADPQVREFALAMTRTGTIYVSASASTMELDGDTLYGQDRRREEPYLAPLGDWLGLPPEPPLWCWFGPGYTRLLRRHIEAEPLAGGLFHARGHGEWVPDRFRARLAEIDPARRHAPRMPRGLRRSALRLAFGGFRPERG</sequence>
<dbReference type="Proteomes" id="UP000219612">
    <property type="component" value="Unassembled WGS sequence"/>
</dbReference>
<gene>
    <name evidence="1" type="ORF">SAMN05421748_103238</name>
</gene>